<evidence type="ECO:0000313" key="2">
    <source>
        <dbReference type="EMBL" id="VEL12490.1"/>
    </source>
</evidence>
<feature type="region of interest" description="Disordered" evidence="1">
    <location>
        <begin position="171"/>
        <end position="198"/>
    </location>
</feature>
<organism evidence="2 3">
    <name type="scientific">Protopolystoma xenopodis</name>
    <dbReference type="NCBI Taxonomy" id="117903"/>
    <lineage>
        <taxon>Eukaryota</taxon>
        <taxon>Metazoa</taxon>
        <taxon>Spiralia</taxon>
        <taxon>Lophotrochozoa</taxon>
        <taxon>Platyhelminthes</taxon>
        <taxon>Monogenea</taxon>
        <taxon>Polyopisthocotylea</taxon>
        <taxon>Polystomatidea</taxon>
        <taxon>Polystomatidae</taxon>
        <taxon>Protopolystoma</taxon>
    </lineage>
</organism>
<feature type="region of interest" description="Disordered" evidence="1">
    <location>
        <begin position="218"/>
        <end position="240"/>
    </location>
</feature>
<name>A0A3S5B3V4_9PLAT</name>
<comment type="caution">
    <text evidence="2">The sequence shown here is derived from an EMBL/GenBank/DDBJ whole genome shotgun (WGS) entry which is preliminary data.</text>
</comment>
<evidence type="ECO:0000256" key="1">
    <source>
        <dbReference type="SAM" id="MobiDB-lite"/>
    </source>
</evidence>
<dbReference type="AlphaFoldDB" id="A0A3S5B3V4"/>
<gene>
    <name evidence="2" type="ORF">PXEA_LOCUS5930</name>
</gene>
<dbReference type="EMBL" id="CAAALY010014913">
    <property type="protein sequence ID" value="VEL12490.1"/>
    <property type="molecule type" value="Genomic_DNA"/>
</dbReference>
<sequence length="344" mass="38414">MEQRLVEQLQDMTTLACAKARRSGGRCCQDSLKQVDLGIETLSTTLAICSPGWVRFRPPQTRCLGSFDNWLLIIPGYGYARYDRIISAKPHPVSTPGSSTQQLQPQPQPQRRHDPTPCLHTLQFIYKTAWMCVYIYIYICVCVCMCKCDRKNACEAVETWAGVPELMNRAQLPRRRPWSENDQPTDRPTDPSSHRGTDVHTLGMTFLGVNDPCKVTGAQGRRWTPVEGPRKEGRLVSYPSSTPTNTPLLCFQTSRAVFPPIGQTRLPLVGDAVEADYANTSSVHSSQTIWTANLVLTTPSGSFHFAASRHTDTATGRPRNRHLMSTAKQKSGYIATSLIRKCED</sequence>
<dbReference type="Proteomes" id="UP000784294">
    <property type="component" value="Unassembled WGS sequence"/>
</dbReference>
<proteinExistence type="predicted"/>
<keyword evidence="3" id="KW-1185">Reference proteome</keyword>
<feature type="compositionally biased region" description="Basic and acidic residues" evidence="1">
    <location>
        <begin position="184"/>
        <end position="198"/>
    </location>
</feature>
<feature type="region of interest" description="Disordered" evidence="1">
    <location>
        <begin position="91"/>
        <end position="114"/>
    </location>
</feature>
<evidence type="ECO:0000313" key="3">
    <source>
        <dbReference type="Proteomes" id="UP000784294"/>
    </source>
</evidence>
<protein>
    <submittedName>
        <fullName evidence="2">Uncharacterized protein</fullName>
    </submittedName>
</protein>
<accession>A0A3S5B3V4</accession>
<reference evidence="2" key="1">
    <citation type="submission" date="2018-11" db="EMBL/GenBank/DDBJ databases">
        <authorList>
            <consortium name="Pathogen Informatics"/>
        </authorList>
    </citation>
    <scope>NUCLEOTIDE SEQUENCE</scope>
</reference>